<protein>
    <submittedName>
        <fullName evidence="1">Uncharacterized protein</fullName>
    </submittedName>
</protein>
<accession>A0AA90UTC1</accession>
<dbReference type="AlphaFoldDB" id="A0AA90UTC1"/>
<gene>
    <name evidence="1" type="ORF">F7D71_14435</name>
</gene>
<comment type="caution">
    <text evidence="1">The sequence shown here is derived from an EMBL/GenBank/DDBJ whole genome shotgun (WGS) entry which is preliminary data.</text>
</comment>
<reference evidence="2" key="1">
    <citation type="submission" date="2019-09" db="EMBL/GenBank/DDBJ databases">
        <title>Distinct polysaccharide growth profiles of human intestinal Prevotella copri isolates.</title>
        <authorList>
            <person name="Fehlner-Peach H."/>
            <person name="Magnabosco C."/>
            <person name="Raghavan V."/>
            <person name="Scher J.U."/>
            <person name="Tett A."/>
            <person name="Cox L.M."/>
            <person name="Gottsegen C."/>
            <person name="Watters A."/>
            <person name="Wiltshire- Gordon J.D."/>
            <person name="Segata N."/>
            <person name="Bonneau R."/>
            <person name="Littman D.R."/>
        </authorList>
    </citation>
    <scope>NUCLEOTIDE SEQUENCE [LARGE SCALE GENOMIC DNA]</scope>
    <source>
        <strain evidence="2">BU41712</strain>
    </source>
</reference>
<evidence type="ECO:0000313" key="1">
    <source>
        <dbReference type="EMBL" id="MQN79029.1"/>
    </source>
</evidence>
<evidence type="ECO:0000313" key="2">
    <source>
        <dbReference type="Proteomes" id="UP000423156"/>
    </source>
</evidence>
<sequence>MSKASTTRTIKFIAKAGTYTALIMCPDGDIYQEWEGTESDVTKVFPNFEQTKPKLNFVCMSSRVAEGVATPDSMQYFFNGTKIEFNGDTSSGIFAGYFKKFAPSGDNIYYGLQIVKNLVEIAGFAPVTIKMVAAISYGTQSDNIQATYTIPVQKATGTSYRVTIAAGDNKGFVITDKGGSCVLKAMAYQNYEEITKDLTYVWEKMGTSKWEPINGRTAQTLTVSDSSIDTYGEYRVTVNRSGVEIGKDIQGVMDASDPYDIDARPTPEDEAISEDESGNGKITYTPWIVKRGTNTQAVKDAKFFFVVKDAAGVLLNGKDDRETAVASYAVTRDMCLQSGGDISVTITSES</sequence>
<dbReference type="Proteomes" id="UP000423156">
    <property type="component" value="Unassembled WGS sequence"/>
</dbReference>
<name>A0AA90UTC1_9BACT</name>
<dbReference type="EMBL" id="VZBZ01000164">
    <property type="protein sequence ID" value="MQN79029.1"/>
    <property type="molecule type" value="Genomic_DNA"/>
</dbReference>
<dbReference type="RefSeq" id="WP_153093684.1">
    <property type="nucleotide sequence ID" value="NZ_VZBX01000138.1"/>
</dbReference>
<organism evidence="1 2">
    <name type="scientific">Segatella copri</name>
    <dbReference type="NCBI Taxonomy" id="165179"/>
    <lineage>
        <taxon>Bacteria</taxon>
        <taxon>Pseudomonadati</taxon>
        <taxon>Bacteroidota</taxon>
        <taxon>Bacteroidia</taxon>
        <taxon>Bacteroidales</taxon>
        <taxon>Prevotellaceae</taxon>
        <taxon>Segatella</taxon>
    </lineage>
</organism>
<proteinExistence type="predicted"/>